<evidence type="ECO:0000313" key="1">
    <source>
        <dbReference type="EMBL" id="KNC69531.1"/>
    </source>
</evidence>
<dbReference type="AlphaFoldDB" id="A0A0L0EYN0"/>
<dbReference type="RefSeq" id="XP_014143433.1">
    <property type="nucleotide sequence ID" value="XM_014287958.1"/>
</dbReference>
<sequence>MDGPDLVRARAQHRKFATSFATGSDHLTIWRVYKEWSALIKGSNKTTKGSNIGTRGGGGGIALASEFCKDNLLDQQALKAIDSLRTDLWSNIKQTGVLAYLDRLYG</sequence>
<dbReference type="EMBL" id="KQ254554">
    <property type="protein sequence ID" value="KNC69531.1"/>
    <property type="molecule type" value="Genomic_DNA"/>
</dbReference>
<proteinExistence type="predicted"/>
<dbReference type="Proteomes" id="UP000054560">
    <property type="component" value="Unassembled WGS sequence"/>
</dbReference>
<dbReference type="GeneID" id="25918461"/>
<reference evidence="1 2" key="1">
    <citation type="submission" date="2011-02" db="EMBL/GenBank/DDBJ databases">
        <title>The Genome Sequence of Sphaeroforma arctica JP610.</title>
        <authorList>
            <consortium name="The Broad Institute Genome Sequencing Platform"/>
            <person name="Russ C."/>
            <person name="Cuomo C."/>
            <person name="Young S.K."/>
            <person name="Zeng Q."/>
            <person name="Gargeya S."/>
            <person name="Alvarado L."/>
            <person name="Berlin A."/>
            <person name="Chapman S.B."/>
            <person name="Chen Z."/>
            <person name="Freedman E."/>
            <person name="Gellesch M."/>
            <person name="Goldberg J."/>
            <person name="Griggs A."/>
            <person name="Gujja S."/>
            <person name="Heilman E."/>
            <person name="Heiman D."/>
            <person name="Howarth C."/>
            <person name="Mehta T."/>
            <person name="Neiman D."/>
            <person name="Pearson M."/>
            <person name="Roberts A."/>
            <person name="Saif S."/>
            <person name="Shea T."/>
            <person name="Shenoy N."/>
            <person name="Sisk P."/>
            <person name="Stolte C."/>
            <person name="Sykes S."/>
            <person name="White J."/>
            <person name="Yandava C."/>
            <person name="Burger G."/>
            <person name="Gray M.W."/>
            <person name="Holland P.W.H."/>
            <person name="King N."/>
            <person name="Lang F.B.F."/>
            <person name="Roger A.J."/>
            <person name="Ruiz-Trillo I."/>
            <person name="Haas B."/>
            <person name="Nusbaum C."/>
            <person name="Birren B."/>
        </authorList>
    </citation>
    <scope>NUCLEOTIDE SEQUENCE [LARGE SCALE GENOMIC DNA]</scope>
    <source>
        <strain evidence="1 2">JP610</strain>
    </source>
</reference>
<feature type="non-terminal residue" evidence="1">
    <location>
        <position position="106"/>
    </location>
</feature>
<organism evidence="1 2">
    <name type="scientific">Sphaeroforma arctica JP610</name>
    <dbReference type="NCBI Taxonomy" id="667725"/>
    <lineage>
        <taxon>Eukaryota</taxon>
        <taxon>Ichthyosporea</taxon>
        <taxon>Ichthyophonida</taxon>
        <taxon>Sphaeroforma</taxon>
    </lineage>
</organism>
<evidence type="ECO:0000313" key="2">
    <source>
        <dbReference type="Proteomes" id="UP000054560"/>
    </source>
</evidence>
<name>A0A0L0EYN0_9EUKA</name>
<accession>A0A0L0EYN0</accession>
<protein>
    <submittedName>
        <fullName evidence="1">Uncharacterized protein</fullName>
    </submittedName>
</protein>
<keyword evidence="2" id="KW-1185">Reference proteome</keyword>
<gene>
    <name evidence="1" type="ORF">SARC_17957</name>
</gene>